<keyword evidence="2" id="KW-1185">Reference proteome</keyword>
<proteinExistence type="predicted"/>
<evidence type="ECO:0000313" key="1">
    <source>
        <dbReference type="EMBL" id="KAL3955412.1"/>
    </source>
</evidence>
<reference evidence="1" key="1">
    <citation type="submission" date="2024-12" db="EMBL/GenBank/DDBJ databases">
        <title>Comparative genomics and development of molecular markers within Purpureocillium lilacinum and among Purpureocillium species.</title>
        <authorList>
            <person name="Yeh Z.-Y."/>
            <person name="Ni N.-T."/>
            <person name="Lo P.-H."/>
            <person name="Mushyakhwo K."/>
            <person name="Lin C.-F."/>
            <person name="Nai Y.-S."/>
        </authorList>
    </citation>
    <scope>NUCLEOTIDE SEQUENCE</scope>
    <source>
        <strain evidence="1">NCHU-NPUST-175</strain>
    </source>
</reference>
<accession>A0ACC4DHU5</accession>
<evidence type="ECO:0000313" key="2">
    <source>
        <dbReference type="Proteomes" id="UP001638806"/>
    </source>
</evidence>
<organism evidence="1 2">
    <name type="scientific">Purpureocillium lilacinum</name>
    <name type="common">Paecilomyces lilacinus</name>
    <dbReference type="NCBI Taxonomy" id="33203"/>
    <lineage>
        <taxon>Eukaryota</taxon>
        <taxon>Fungi</taxon>
        <taxon>Dikarya</taxon>
        <taxon>Ascomycota</taxon>
        <taxon>Pezizomycotina</taxon>
        <taxon>Sordariomycetes</taxon>
        <taxon>Hypocreomycetidae</taxon>
        <taxon>Hypocreales</taxon>
        <taxon>Ophiocordycipitaceae</taxon>
        <taxon>Purpureocillium</taxon>
    </lineage>
</organism>
<dbReference type="EMBL" id="JBGNUJ010000010">
    <property type="protein sequence ID" value="KAL3955412.1"/>
    <property type="molecule type" value="Genomic_DNA"/>
</dbReference>
<gene>
    <name evidence="1" type="ORF">ACCO45_010975</name>
</gene>
<protein>
    <submittedName>
        <fullName evidence="1">Uncharacterized protein</fullName>
    </submittedName>
</protein>
<dbReference type="Proteomes" id="UP001638806">
    <property type="component" value="Unassembled WGS sequence"/>
</dbReference>
<comment type="caution">
    <text evidence="1">The sequence shown here is derived from an EMBL/GenBank/DDBJ whole genome shotgun (WGS) entry which is preliminary data.</text>
</comment>
<sequence length="1042" mass="112962">MQQEPTENSESRRHTTAPEVPSHSAHDGSLHHEADHLQRVRSAASGSSRSASPRSTRLDPLDAVDANQLDERLRGLSLRDGSGSRHRPTAAGQRILDYENALTPPTPRQAMGFKVIKRSDSFNGVKLTDFPNEILTHVLSHLHPDSHASVALVSKRFYALVTTPHAWRMAFLRYFPGQTLLDKKAAKAEADVWAETASDIVRFETRYFCRLTPLATWRSEYLFRTRLIRSLARGKPGTSTGNIGSSGGGGPSGKKKSAVLTYNSKLPWLAIQGTADLGVATMSDPTSGRIERWGFQDPFTAAQLEEVAPNLVPYGLGDGPAAAPNVMDVSQPYGVLSGEGFPGGRAYFRGVDELCGRYLGGDSGVVDTYPDIPKIPEMSDAICSVWIAKSSAVPTATQSLCGMLTGTALGVVTAYSLGWDPSGPRHASGDMTARWILSPGVPIISIKVDDAYSIKRKSSARAWAVALNALGEVFYLTETLSAPQTRASGDDITRHAWLAGRSVYWHLIEGTRRVARPDDLDKNALRGAYSPRSPSDSMKLNKLQLAAEAREIEKFLRHKPAHFRKVCEGWDMRRRLEVDFAADDGKDAGEGVFVIDCGLAEDRPACVRRFSRMLAPTQVDDGTRGAQSAAPSPVRVVSSLFGAVESKATITSGSPEPESWPVHYHFLCLGLLLAKPAHLGRGPLHVATESGAPSTKTRPKIASASVEIPGRRARPFAIGTKSGAVLVWDARHGLSEGVRPIRIIQTDSPEISCLAISALYLVHGGSDGLVQAWDTLASTTDPVRTLNARSNGRVPRHMMVMNPALREGSYSAVGAIYLDPDPTTLRGVLSFGAFMRFWTYSSANHPAGRKRRLRHSDVHGRLASRRLGGAVSGYIAAEEAELRRENEQRAREQTRLRRRFGVGALGDLTEEEALRYAQMVSEEAYLQDEQRRASDSAADASLDTASSVSETTVDTVTPEPSVTDASPQVNIAATDDESEFEQQIQQAIRLSLLEGVNDLGQSPRGNSSGDFEYAITVKPKGSKKGEELGLCVIVAGQPHPHQ</sequence>
<name>A0ACC4DHU5_PURLI</name>